<dbReference type="Proteomes" id="UP000677668">
    <property type="component" value="Chromosome 1"/>
</dbReference>
<name>A0ABX8B1K5_9BACT</name>
<dbReference type="PIRSF" id="PIRSF000166">
    <property type="entry name" value="Coproporphyri_ox"/>
    <property type="match status" value="1"/>
</dbReference>
<evidence type="ECO:0000256" key="2">
    <source>
        <dbReference type="ARBA" id="ARBA00010644"/>
    </source>
</evidence>
<dbReference type="Pfam" id="PF01218">
    <property type="entry name" value="Coprogen_oxidas"/>
    <property type="match status" value="1"/>
</dbReference>
<comment type="subunit">
    <text evidence="3 7">Homodimer.</text>
</comment>
<keyword evidence="5 7" id="KW-0350">Heme biosynthesis</keyword>
<evidence type="ECO:0000313" key="9">
    <source>
        <dbReference type="Proteomes" id="UP000677668"/>
    </source>
</evidence>
<dbReference type="HAMAP" id="MF_00333">
    <property type="entry name" value="Coprogen_oxidas"/>
    <property type="match status" value="1"/>
</dbReference>
<evidence type="ECO:0000256" key="7">
    <source>
        <dbReference type="HAMAP-Rule" id="MF_00333"/>
    </source>
</evidence>
<evidence type="ECO:0000256" key="1">
    <source>
        <dbReference type="ARBA" id="ARBA00005168"/>
    </source>
</evidence>
<evidence type="ECO:0000313" key="8">
    <source>
        <dbReference type="EMBL" id="QUV93967.1"/>
    </source>
</evidence>
<feature type="binding site" evidence="7">
    <location>
        <begin position="123"/>
        <end position="125"/>
    </location>
    <ligand>
        <name>substrate</name>
    </ligand>
</feature>
<comment type="pathway">
    <text evidence="1 7">Porphyrin-containing compound metabolism; protoporphyrin-IX biosynthesis; protoporphyrinogen-IX from coproporphyrinogen-III (O2 route): step 1/1.</text>
</comment>
<comment type="subcellular location">
    <subcellularLocation>
        <location evidence="7">Cytoplasm</location>
    </subcellularLocation>
</comment>
<comment type="catalytic activity">
    <reaction evidence="7">
        <text>coproporphyrinogen III + O2 + 2 H(+) = protoporphyrinogen IX + 2 CO2 + 2 H2O</text>
        <dbReference type="Rhea" id="RHEA:18257"/>
        <dbReference type="ChEBI" id="CHEBI:15377"/>
        <dbReference type="ChEBI" id="CHEBI:15378"/>
        <dbReference type="ChEBI" id="CHEBI:15379"/>
        <dbReference type="ChEBI" id="CHEBI:16526"/>
        <dbReference type="ChEBI" id="CHEBI:57307"/>
        <dbReference type="ChEBI" id="CHEBI:57309"/>
        <dbReference type="EC" id="1.3.3.3"/>
    </reaction>
</comment>
<dbReference type="RefSeq" id="WP_211422296.1">
    <property type="nucleotide sequence ID" value="NZ_CP072642.1"/>
</dbReference>
<evidence type="ECO:0000256" key="5">
    <source>
        <dbReference type="ARBA" id="ARBA00023133"/>
    </source>
</evidence>
<organism evidence="8 9">
    <name type="scientific">Chloracidobacterium sp. N</name>
    <dbReference type="NCBI Taxonomy" id="2821540"/>
    <lineage>
        <taxon>Bacteria</taxon>
        <taxon>Pseudomonadati</taxon>
        <taxon>Acidobacteriota</taxon>
        <taxon>Terriglobia</taxon>
        <taxon>Terriglobales</taxon>
        <taxon>Acidobacteriaceae</taxon>
        <taxon>Chloracidobacterium</taxon>
        <taxon>Chloracidobacterium aggregatum</taxon>
    </lineage>
</organism>
<dbReference type="EC" id="1.3.3.3" evidence="7"/>
<sequence length="319" mass="36452">MTATEMQSSEAPAATSPTLRERAEAFFKTLQDEICSALEQLDGATRFREDLWEREGGGGGRTRVIADGRVFEKGGVNFSSVHGLMPEKLAARMMPGEDRNFHATGISLVIHPRNPMVPTVHANFRYLEQGSSAWFGGGADLTPYYPYREDTIHFHRTLKAACDEHHPDYYPRFKQWCDEYFFLPHRNETRGVSGIFFDYLKADEHTNLEAIFAFVQTAGRAFLPAYLPIVERRQHEPYGEAEREFQLIRRGRYVEFNLVYDRGTVFGLETRGRTESILMSLPPLAKWLYDYRPAPGSREAEAMTYFTPQDWLGLGQATA</sequence>
<feature type="binding site" evidence="7">
    <location>
        <position position="155"/>
    </location>
    <ligand>
        <name>a divalent metal cation</name>
        <dbReference type="ChEBI" id="CHEBI:60240"/>
    </ligand>
</feature>
<keyword evidence="7" id="KW-0963">Cytoplasm</keyword>
<feature type="binding site" evidence="7">
    <location>
        <position position="185"/>
    </location>
    <ligand>
        <name>a divalent metal cation</name>
        <dbReference type="ChEBI" id="CHEBI:60240"/>
    </ligand>
</feature>
<keyword evidence="6 7" id="KW-0627">Porphyrin biosynthesis</keyword>
<evidence type="ECO:0000256" key="4">
    <source>
        <dbReference type="ARBA" id="ARBA00023002"/>
    </source>
</evidence>
<feature type="site" description="Important for dimerization" evidence="7">
    <location>
        <position position="185"/>
    </location>
</feature>
<keyword evidence="9" id="KW-1185">Reference proteome</keyword>
<protein>
    <recommendedName>
        <fullName evidence="7">Oxygen-dependent coproporphyrinogen-III oxidase</fullName>
        <shortName evidence="7">CPO</shortName>
        <shortName evidence="7">Coprogen oxidase</shortName>
        <shortName evidence="7">Coproporphyrinogenase</shortName>
        <ecNumber evidence="7">1.3.3.3</ecNumber>
    </recommendedName>
</protein>
<reference evidence="8 9" key="1">
    <citation type="submission" date="2021-03" db="EMBL/GenBank/DDBJ databases">
        <title>Genomic and phenotypic characterization of Chloracidobacterium isolates provides evidence for multiple species.</title>
        <authorList>
            <person name="Saini M.K."/>
            <person name="Costas A.M.G."/>
            <person name="Tank M."/>
            <person name="Bryant D.A."/>
        </authorList>
    </citation>
    <scope>NUCLEOTIDE SEQUENCE [LARGE SCALE GENOMIC DNA]</scope>
    <source>
        <strain evidence="8 9">N</strain>
    </source>
</reference>
<dbReference type="Gene3D" id="3.40.1500.10">
    <property type="entry name" value="Coproporphyrinogen III oxidase, aerobic"/>
    <property type="match status" value="1"/>
</dbReference>
<comment type="similarity">
    <text evidence="2 7">Belongs to the aerobic coproporphyrinogen-III oxidase family.</text>
</comment>
<dbReference type="InterPro" id="IPR001260">
    <property type="entry name" value="Coprogen_oxidase_aer"/>
</dbReference>
<comment type="function">
    <text evidence="7">Involved in the heme biosynthesis. Catalyzes the aerobic oxidative decarboxylation of propionate groups of rings A and B of coproporphyrinogen-III to yield the vinyl groups in protoporphyrinogen-IX.</text>
</comment>
<feature type="binding site" evidence="7">
    <location>
        <position position="107"/>
    </location>
    <ligand>
        <name>substrate</name>
    </ligand>
</feature>
<keyword evidence="4 7" id="KW-0560">Oxidoreductase</keyword>
<comment type="caution">
    <text evidence="7">Lacks conserved residue(s) required for the propagation of feature annotation.</text>
</comment>
<dbReference type="PANTHER" id="PTHR10755">
    <property type="entry name" value="COPROPORPHYRINOGEN III OXIDASE, MITOCHONDRIAL"/>
    <property type="match status" value="1"/>
</dbReference>
<gene>
    <name evidence="7 8" type="primary">hemF</name>
    <name evidence="8" type="ORF">J8C05_00440</name>
</gene>
<dbReference type="InterPro" id="IPR036406">
    <property type="entry name" value="Coprogen_oxidase_aer_sf"/>
</dbReference>
<accession>A0ABX8B1K5</accession>
<feature type="binding site" evidence="7">
    <location>
        <position position="121"/>
    </location>
    <ligand>
        <name>a divalent metal cation</name>
        <dbReference type="ChEBI" id="CHEBI:60240"/>
    </ligand>
</feature>
<dbReference type="NCBIfam" id="NF003727">
    <property type="entry name" value="PRK05330.1"/>
    <property type="match status" value="1"/>
</dbReference>
<dbReference type="EMBL" id="CP072642">
    <property type="protein sequence ID" value="QUV93967.1"/>
    <property type="molecule type" value="Genomic_DNA"/>
</dbReference>
<comment type="cofactor">
    <cofactor evidence="7">
        <name>a divalent metal cation</name>
        <dbReference type="ChEBI" id="CHEBI:60240"/>
    </cofactor>
</comment>
<dbReference type="PANTHER" id="PTHR10755:SF0">
    <property type="entry name" value="OXYGEN-DEPENDENT COPROPORPHYRINOGEN-III OXIDASE, MITOCHONDRIAL"/>
    <property type="match status" value="1"/>
</dbReference>
<dbReference type="PRINTS" id="PR00073">
    <property type="entry name" value="COPRGNOXDASE"/>
</dbReference>
<feature type="active site" description="Proton donor" evidence="7">
    <location>
        <position position="121"/>
    </location>
</feature>
<keyword evidence="7" id="KW-0479">Metal-binding</keyword>
<feature type="binding site" evidence="7">
    <location>
        <position position="111"/>
    </location>
    <ligand>
        <name>a divalent metal cation</name>
        <dbReference type="ChEBI" id="CHEBI:60240"/>
    </ligand>
</feature>
<dbReference type="GO" id="GO:0004109">
    <property type="term" value="F:coproporphyrinogen oxidase activity"/>
    <property type="evidence" value="ECO:0007669"/>
    <property type="project" value="UniProtKB-EC"/>
</dbReference>
<dbReference type="SUPFAM" id="SSF102886">
    <property type="entry name" value="Coproporphyrinogen III oxidase"/>
    <property type="match status" value="1"/>
</dbReference>
<proteinExistence type="inferred from homology"/>
<feature type="region of interest" description="Important for dimerization" evidence="7">
    <location>
        <begin position="253"/>
        <end position="288"/>
    </location>
</feature>
<evidence type="ECO:0000256" key="6">
    <source>
        <dbReference type="ARBA" id="ARBA00023244"/>
    </source>
</evidence>
<evidence type="ECO:0000256" key="3">
    <source>
        <dbReference type="ARBA" id="ARBA00011738"/>
    </source>
</evidence>